<keyword evidence="2" id="KW-1185">Reference proteome</keyword>
<evidence type="ECO:0000313" key="1">
    <source>
        <dbReference type="EMBL" id="ADK81659.1"/>
    </source>
</evidence>
<dbReference type="OrthoDB" id="9829749at2"/>
<accession>E1R4B8</accession>
<protein>
    <submittedName>
        <fullName evidence="1">Uncharacterized protein</fullName>
    </submittedName>
</protein>
<dbReference type="HOGENOM" id="CLU_700022_0_0_12"/>
<dbReference type="AlphaFoldDB" id="E1R4B8"/>
<proteinExistence type="predicted"/>
<name>E1R4B8_SEDSS</name>
<sequence length="394" mass="44367">MLKGIKGLPVKREACVIIAFLALLSLPLAALTEKEQDKSSEALNNSKTEASSRNWEIIADSMIYNGYDGNYEGNLNPVLQFTDVDVFGSGNCFNLLFAGIFLSLDYTISQKAEIPFNITIHTDGTAKLLGSDFTFYEKGEETDWTLKGPGCNLAVILSRDMDCGFSIKTTQLMNFSDYDSNDTAFVSPENTATYTGNLDLSYTYQPNEDSSESSFPVGFQIMAIPEVIYQLNYEDWGPEDNLYTHDDTPAYRGLYQVSCYNASVKRVNWKGQLSYLHGENLYQLEKWAVGSTNAFNGGPRLDGYYPGEFMTDESFLLNMNLQIVSIPDRVEFLVSYDAFYYGEKERLYQGSAVDLFVKLGNKASFNFRSGIGWNAERDFLPVGMTHNLLFRYTF</sequence>
<organism evidence="1 2">
    <name type="scientific">Sediminispirochaeta smaragdinae (strain DSM 11293 / JCM 15392 / SEBR 4228)</name>
    <name type="common">Spirochaeta smaragdinae</name>
    <dbReference type="NCBI Taxonomy" id="573413"/>
    <lineage>
        <taxon>Bacteria</taxon>
        <taxon>Pseudomonadati</taxon>
        <taxon>Spirochaetota</taxon>
        <taxon>Spirochaetia</taxon>
        <taxon>Spirochaetales</taxon>
        <taxon>Spirochaetaceae</taxon>
        <taxon>Sediminispirochaeta</taxon>
    </lineage>
</organism>
<reference evidence="1 2" key="1">
    <citation type="journal article" date="2010" name="Stand. Genomic Sci.">
        <title>Complete genome sequence of Spirochaeta smaragdinae type strain (SEBR 4228).</title>
        <authorList>
            <person name="Mavromatis K."/>
            <person name="Yasawong M."/>
            <person name="Chertkov O."/>
            <person name="Lapidus A."/>
            <person name="Lucas S."/>
            <person name="Nolan M."/>
            <person name="Del Rio T.G."/>
            <person name="Tice H."/>
            <person name="Cheng J.F."/>
            <person name="Pitluck S."/>
            <person name="Liolios K."/>
            <person name="Ivanova N."/>
            <person name="Tapia R."/>
            <person name="Han C."/>
            <person name="Bruce D."/>
            <person name="Goodwin L."/>
            <person name="Pati A."/>
            <person name="Chen A."/>
            <person name="Palaniappan K."/>
            <person name="Land M."/>
            <person name="Hauser L."/>
            <person name="Chang Y.J."/>
            <person name="Jeffries C.D."/>
            <person name="Detter J.C."/>
            <person name="Rohde M."/>
            <person name="Brambilla E."/>
            <person name="Spring S."/>
            <person name="Goker M."/>
            <person name="Sikorski J."/>
            <person name="Woyke T."/>
            <person name="Bristow J."/>
            <person name="Eisen J.A."/>
            <person name="Markowitz V."/>
            <person name="Hugenholtz P."/>
            <person name="Klenk H.P."/>
            <person name="Kyrpides N.C."/>
        </authorList>
    </citation>
    <scope>NUCLEOTIDE SEQUENCE [LARGE SCALE GENOMIC DNA]</scope>
    <source>
        <strain evidence="2">DSM 11293 / JCM 15392 / SEBR 4228</strain>
    </source>
</reference>
<dbReference type="Proteomes" id="UP000002318">
    <property type="component" value="Chromosome"/>
</dbReference>
<dbReference type="EMBL" id="CP002116">
    <property type="protein sequence ID" value="ADK81659.1"/>
    <property type="molecule type" value="Genomic_DNA"/>
</dbReference>
<gene>
    <name evidence="1" type="ordered locus">Spirs_2547</name>
</gene>
<evidence type="ECO:0000313" key="2">
    <source>
        <dbReference type="Proteomes" id="UP000002318"/>
    </source>
</evidence>
<dbReference type="RefSeq" id="WP_013255121.1">
    <property type="nucleotide sequence ID" value="NC_014364.1"/>
</dbReference>
<dbReference type="KEGG" id="ssm:Spirs_2547"/>
<dbReference type="STRING" id="573413.Spirs_2547"/>